<protein>
    <submittedName>
        <fullName evidence="3">Uncharacterized protein</fullName>
    </submittedName>
</protein>
<name>A0ABS0KQC0_PSENT</name>
<sequence length="160" mass="14897">MKMSLVVAVACAFALGTTALLPADLSPIGSVYAKGGGGGGGGNGGGNGGGHGGGNAGGNGGGHGGGKGGPGGNHGSNSNGANDGGEHAGKATRDHGLSGNHYGSTKNDSKGHGQTTSSVAHSKDTRGLSKATAISATTPGTHNTKGLDGAGDNSSKHDDD</sequence>
<feature type="compositionally biased region" description="Basic and acidic residues" evidence="1">
    <location>
        <begin position="84"/>
        <end position="96"/>
    </location>
</feature>
<keyword evidence="4" id="KW-1185">Reference proteome</keyword>
<feature type="chain" id="PRO_5046463084" evidence="2">
    <location>
        <begin position="23"/>
        <end position="160"/>
    </location>
</feature>
<accession>A0ABS0KQC0</accession>
<proteinExistence type="predicted"/>
<dbReference type="EMBL" id="JADTFC010000067">
    <property type="protein sequence ID" value="MBG6290230.1"/>
    <property type="molecule type" value="Genomic_DNA"/>
</dbReference>
<feature type="region of interest" description="Disordered" evidence="1">
    <location>
        <begin position="35"/>
        <end position="160"/>
    </location>
</feature>
<keyword evidence="2" id="KW-0732">Signal</keyword>
<gene>
    <name evidence="3" type="ORF">I5I61_22465</name>
</gene>
<reference evidence="3 4" key="1">
    <citation type="submission" date="2020-11" db="EMBL/GenBank/DDBJ databases">
        <title>Enhanced detection system for hospital associated transmission using whole genome sequencing surveillance.</title>
        <authorList>
            <person name="Harrison L.H."/>
            <person name="Van Tyne D."/>
            <person name="Marsh J.W."/>
            <person name="Griffith M.P."/>
            <person name="Snyder D.J."/>
            <person name="Cooper V.S."/>
            <person name="Mustapha M."/>
        </authorList>
    </citation>
    <scope>NUCLEOTIDE SEQUENCE [LARGE SCALE GENOMIC DNA]</scope>
    <source>
        <strain evidence="3 4">PSA00705</strain>
    </source>
</reference>
<feature type="signal peptide" evidence="2">
    <location>
        <begin position="1"/>
        <end position="22"/>
    </location>
</feature>
<feature type="compositionally biased region" description="Gly residues" evidence="1">
    <location>
        <begin position="35"/>
        <end position="74"/>
    </location>
</feature>
<evidence type="ECO:0000256" key="2">
    <source>
        <dbReference type="SAM" id="SignalP"/>
    </source>
</evidence>
<feature type="compositionally biased region" description="Polar residues" evidence="1">
    <location>
        <begin position="132"/>
        <end position="144"/>
    </location>
</feature>
<evidence type="ECO:0000313" key="3">
    <source>
        <dbReference type="EMBL" id="MBG6290230.1"/>
    </source>
</evidence>
<evidence type="ECO:0000313" key="4">
    <source>
        <dbReference type="Proteomes" id="UP000608450"/>
    </source>
</evidence>
<feature type="compositionally biased region" description="Polar residues" evidence="1">
    <location>
        <begin position="101"/>
        <end position="120"/>
    </location>
</feature>
<dbReference type="Proteomes" id="UP000608450">
    <property type="component" value="Unassembled WGS sequence"/>
</dbReference>
<comment type="caution">
    <text evidence="3">The sequence shown here is derived from an EMBL/GenBank/DDBJ whole genome shotgun (WGS) entry which is preliminary data.</text>
</comment>
<evidence type="ECO:0000256" key="1">
    <source>
        <dbReference type="SAM" id="MobiDB-lite"/>
    </source>
</evidence>
<organism evidence="3 4">
    <name type="scientific">Pseudomonas nitroreducens</name>
    <dbReference type="NCBI Taxonomy" id="46680"/>
    <lineage>
        <taxon>Bacteria</taxon>
        <taxon>Pseudomonadati</taxon>
        <taxon>Pseudomonadota</taxon>
        <taxon>Gammaproteobacteria</taxon>
        <taxon>Pseudomonadales</taxon>
        <taxon>Pseudomonadaceae</taxon>
        <taxon>Pseudomonas</taxon>
    </lineage>
</organism>
<dbReference type="RefSeq" id="WP_084358564.1">
    <property type="nucleotide sequence ID" value="NZ_FZOM01000005.1"/>
</dbReference>